<accession>C7NGY1</accession>
<feature type="compositionally biased region" description="Polar residues" evidence="8">
    <location>
        <begin position="35"/>
        <end position="47"/>
    </location>
</feature>
<keyword evidence="11" id="KW-1185">Reference proteome</keyword>
<sequence>MGPVTQENQPMSPDPHVDGPAAPRTEGTGDGATSLAAQDTPDGTSAKNPEDAKKEKRGGWWSALKETVVVAVLALFFAFLIKTFLVQAFFIPSGSMENTLEEGDRLLVSKLSPTPFDIERGEIIVFQDPGQWLGQSTQEKSALYRAGQFVGVLPGDGDEYLIKRVIGMPGDHVECCDAQGRVLVNGTAVDEPYVYPGNPPSLVEFDEDVPEDHVWVMGDHRSNSGDSRFNGTVPMDRVTGSAFLVIWPLGSIGTLSGSDAFDAVPAPQ</sequence>
<dbReference type="KEGG" id="kse:Ksed_11110"/>
<reference evidence="10 11" key="1">
    <citation type="journal article" date="2009" name="Stand. Genomic Sci.">
        <title>Complete genome sequence of Kytococcus sedentarius type strain (541).</title>
        <authorList>
            <person name="Sims D."/>
            <person name="Brettin T."/>
            <person name="Detter J.C."/>
            <person name="Han C."/>
            <person name="Lapidus A."/>
            <person name="Copeland A."/>
            <person name="Glavina Del Rio T."/>
            <person name="Nolan M."/>
            <person name="Chen F."/>
            <person name="Lucas S."/>
            <person name="Tice H."/>
            <person name="Cheng J.F."/>
            <person name="Bruce D."/>
            <person name="Goodwin L."/>
            <person name="Pitluck S."/>
            <person name="Ovchinnikova G."/>
            <person name="Pati A."/>
            <person name="Ivanova N."/>
            <person name="Mavrommatis K."/>
            <person name="Chen A."/>
            <person name="Palaniappan K."/>
            <person name="D'haeseleer P."/>
            <person name="Chain P."/>
            <person name="Bristow J."/>
            <person name="Eisen J.A."/>
            <person name="Markowitz V."/>
            <person name="Hugenholtz P."/>
            <person name="Schneider S."/>
            <person name="Goker M."/>
            <person name="Pukall R."/>
            <person name="Kyrpides N.C."/>
            <person name="Klenk H.P."/>
        </authorList>
    </citation>
    <scope>NUCLEOTIDE SEQUENCE [LARGE SCALE GENOMIC DNA]</scope>
    <source>
        <strain evidence="11">ATCC 14392 / DSM 20547 / JCM 11482 / CCUG 33030 / NBRC 15357 / NCTC 11040 / CCM 314 / 541</strain>
    </source>
</reference>
<comment type="subcellular location">
    <subcellularLocation>
        <location evidence="2">Cell membrane</location>
        <topology evidence="2">Single-pass type II membrane protein</topology>
    </subcellularLocation>
    <subcellularLocation>
        <location evidence="7">Membrane</location>
        <topology evidence="7">Single-pass type II membrane protein</topology>
    </subcellularLocation>
</comment>
<dbReference type="GO" id="GO:0004252">
    <property type="term" value="F:serine-type endopeptidase activity"/>
    <property type="evidence" value="ECO:0007669"/>
    <property type="project" value="InterPro"/>
</dbReference>
<dbReference type="NCBIfam" id="TIGR02227">
    <property type="entry name" value="sigpep_I_bact"/>
    <property type="match status" value="1"/>
</dbReference>
<dbReference type="PANTHER" id="PTHR43390">
    <property type="entry name" value="SIGNAL PEPTIDASE I"/>
    <property type="match status" value="1"/>
</dbReference>
<keyword evidence="7" id="KW-0472">Membrane</keyword>
<protein>
    <recommendedName>
        <fullName evidence="4 7">Signal peptidase I</fullName>
        <ecNumber evidence="4 7">3.4.21.89</ecNumber>
    </recommendedName>
</protein>
<dbReference type="InterPro" id="IPR000223">
    <property type="entry name" value="Pept_S26A_signal_pept_1"/>
</dbReference>
<dbReference type="Proteomes" id="UP000006666">
    <property type="component" value="Chromosome"/>
</dbReference>
<dbReference type="HOGENOM" id="CLU_028723_0_1_11"/>
<feature type="region of interest" description="Disordered" evidence="8">
    <location>
        <begin position="1"/>
        <end position="57"/>
    </location>
</feature>
<dbReference type="PRINTS" id="PR00727">
    <property type="entry name" value="LEADERPTASE"/>
</dbReference>
<feature type="transmembrane region" description="Helical" evidence="7">
    <location>
        <begin position="68"/>
        <end position="91"/>
    </location>
</feature>
<dbReference type="GO" id="GO:0009003">
    <property type="term" value="F:signal peptidase activity"/>
    <property type="evidence" value="ECO:0007669"/>
    <property type="project" value="UniProtKB-EC"/>
</dbReference>
<comment type="catalytic activity">
    <reaction evidence="1 7">
        <text>Cleavage of hydrophobic, N-terminal signal or leader sequences from secreted and periplasmic proteins.</text>
        <dbReference type="EC" id="3.4.21.89"/>
    </reaction>
</comment>
<keyword evidence="7" id="KW-1133">Transmembrane helix</keyword>
<dbReference type="InterPro" id="IPR019758">
    <property type="entry name" value="Pept_S26A_signal_pept_1_CS"/>
</dbReference>
<evidence type="ECO:0000313" key="10">
    <source>
        <dbReference type="EMBL" id="ACV06151.1"/>
    </source>
</evidence>
<dbReference type="PANTHER" id="PTHR43390:SF1">
    <property type="entry name" value="CHLOROPLAST PROCESSING PEPTIDASE"/>
    <property type="match status" value="1"/>
</dbReference>
<name>C7NGY1_KYTSD</name>
<keyword evidence="7" id="KW-0812">Transmembrane</keyword>
<dbReference type="Gene3D" id="2.10.109.10">
    <property type="entry name" value="Umud Fragment, subunit A"/>
    <property type="match status" value="1"/>
</dbReference>
<dbReference type="AlphaFoldDB" id="C7NGY1"/>
<proteinExistence type="inferred from homology"/>
<evidence type="ECO:0000256" key="2">
    <source>
        <dbReference type="ARBA" id="ARBA00004401"/>
    </source>
</evidence>
<keyword evidence="5 7" id="KW-0378">Hydrolase</keyword>
<dbReference type="PROSITE" id="PS00761">
    <property type="entry name" value="SPASE_I_3"/>
    <property type="match status" value="1"/>
</dbReference>
<dbReference type="EMBL" id="CP001686">
    <property type="protein sequence ID" value="ACV06151.1"/>
    <property type="molecule type" value="Genomic_DNA"/>
</dbReference>
<evidence type="ECO:0000313" key="11">
    <source>
        <dbReference type="Proteomes" id="UP000006666"/>
    </source>
</evidence>
<organism evidence="10 11">
    <name type="scientific">Kytococcus sedentarius (strain ATCC 14392 / DSM 20547 / JCM 11482 / CCUG 33030 / NBRC 15357 / NCTC 11040 / CCM 314 / 541)</name>
    <name type="common">Micrococcus sedentarius</name>
    <dbReference type="NCBI Taxonomy" id="478801"/>
    <lineage>
        <taxon>Bacteria</taxon>
        <taxon>Bacillati</taxon>
        <taxon>Actinomycetota</taxon>
        <taxon>Actinomycetes</taxon>
        <taxon>Micrococcales</taxon>
        <taxon>Kytococcaceae</taxon>
        <taxon>Kytococcus</taxon>
    </lineage>
</organism>
<keyword evidence="7" id="KW-0645">Protease</keyword>
<evidence type="ECO:0000256" key="6">
    <source>
        <dbReference type="PIRSR" id="PIRSR600223-1"/>
    </source>
</evidence>
<feature type="active site" evidence="6">
    <location>
        <position position="163"/>
    </location>
</feature>
<dbReference type="SUPFAM" id="SSF51306">
    <property type="entry name" value="LexA/Signal peptidase"/>
    <property type="match status" value="1"/>
</dbReference>
<dbReference type="GO" id="GO:0005886">
    <property type="term" value="C:plasma membrane"/>
    <property type="evidence" value="ECO:0007669"/>
    <property type="project" value="UniProtKB-SubCell"/>
</dbReference>
<dbReference type="eggNOG" id="COG0681">
    <property type="taxonomic scope" value="Bacteria"/>
</dbReference>
<evidence type="ECO:0000256" key="4">
    <source>
        <dbReference type="ARBA" id="ARBA00013208"/>
    </source>
</evidence>
<dbReference type="EC" id="3.4.21.89" evidence="4 7"/>
<dbReference type="InterPro" id="IPR019533">
    <property type="entry name" value="Peptidase_S26"/>
</dbReference>
<evidence type="ECO:0000259" key="9">
    <source>
        <dbReference type="Pfam" id="PF10502"/>
    </source>
</evidence>
<dbReference type="GO" id="GO:0006465">
    <property type="term" value="P:signal peptide processing"/>
    <property type="evidence" value="ECO:0007669"/>
    <property type="project" value="InterPro"/>
</dbReference>
<evidence type="ECO:0000256" key="8">
    <source>
        <dbReference type="SAM" id="MobiDB-lite"/>
    </source>
</evidence>
<feature type="compositionally biased region" description="Polar residues" evidence="8">
    <location>
        <begin position="1"/>
        <end position="11"/>
    </location>
</feature>
<evidence type="ECO:0000256" key="5">
    <source>
        <dbReference type="ARBA" id="ARBA00022801"/>
    </source>
</evidence>
<evidence type="ECO:0000256" key="3">
    <source>
        <dbReference type="ARBA" id="ARBA00009370"/>
    </source>
</evidence>
<dbReference type="Pfam" id="PF10502">
    <property type="entry name" value="Peptidase_S26"/>
    <property type="match status" value="1"/>
</dbReference>
<gene>
    <name evidence="10" type="ordered locus">Ksed_11110</name>
</gene>
<feature type="compositionally biased region" description="Basic and acidic residues" evidence="8">
    <location>
        <begin position="48"/>
        <end position="57"/>
    </location>
</feature>
<dbReference type="STRING" id="478801.Ksed_11110"/>
<feature type="active site" evidence="6">
    <location>
        <position position="95"/>
    </location>
</feature>
<dbReference type="CDD" id="cd06530">
    <property type="entry name" value="S26_SPase_I"/>
    <property type="match status" value="1"/>
</dbReference>
<dbReference type="InterPro" id="IPR036286">
    <property type="entry name" value="LexA/Signal_pep-like_sf"/>
</dbReference>
<dbReference type="MEROPS" id="S26.025"/>
<evidence type="ECO:0000256" key="1">
    <source>
        <dbReference type="ARBA" id="ARBA00000677"/>
    </source>
</evidence>
<comment type="similarity">
    <text evidence="3 7">Belongs to the peptidase S26 family.</text>
</comment>
<evidence type="ECO:0000256" key="7">
    <source>
        <dbReference type="RuleBase" id="RU362042"/>
    </source>
</evidence>
<feature type="domain" description="Peptidase S26" evidence="9">
    <location>
        <begin position="65"/>
        <end position="247"/>
    </location>
</feature>